<dbReference type="InterPro" id="IPR004158">
    <property type="entry name" value="DUF247_pln"/>
</dbReference>
<dbReference type="Proteomes" id="UP000187203">
    <property type="component" value="Unassembled WGS sequence"/>
</dbReference>
<sequence length="385" mass="44406">MADSISISIDEMLRSFKKTSTKPCISKVANYLRRVNGQAYDLKVIAIGPYHRGKDHLEAMEDRKIQFLQELLEEKNETDVSRYVLKLREIEERARNCYAEPVSLNSDDLVKMLLLDGCFIVQFIRLLFIMIESADRPYFSFLATIFLMFRSYMPGKGSPIEDFKLTGSEEIMHLLDFNYHYCCHPSTSETEANGKKQNFDFDWSFIRCATELQEAGIKFRRVDGNTMFDISFKDGTLYIPQLKIADRTEYVLRNLIAFEQLFLSNNFVKHVTDYMVFIDNLVESPKDVELLCRNGIFNNFLGDAAAAATMINGLGNSVIVSTNFYYNDTFSKVNQHCSKQWNRRMANLKHNYFNSPWALISVMAATLLLILTVVQTIFSVLSYAK</sequence>
<gene>
    <name evidence="2" type="ORF">COLO4_34075</name>
</gene>
<keyword evidence="1" id="KW-0812">Transmembrane</keyword>
<accession>A0A1R3GNR4</accession>
<dbReference type="EMBL" id="AWUE01022070">
    <property type="protein sequence ID" value="OMO59748.1"/>
    <property type="molecule type" value="Genomic_DNA"/>
</dbReference>
<evidence type="ECO:0000313" key="3">
    <source>
        <dbReference type="Proteomes" id="UP000187203"/>
    </source>
</evidence>
<evidence type="ECO:0000313" key="2">
    <source>
        <dbReference type="EMBL" id="OMO59748.1"/>
    </source>
</evidence>
<name>A0A1R3GNR4_9ROSI</name>
<reference evidence="3" key="1">
    <citation type="submission" date="2013-09" db="EMBL/GenBank/DDBJ databases">
        <title>Corchorus olitorius genome sequencing.</title>
        <authorList>
            <person name="Alam M."/>
            <person name="Haque M.S."/>
            <person name="Islam M.S."/>
            <person name="Emdad E.M."/>
            <person name="Islam M.M."/>
            <person name="Ahmed B."/>
            <person name="Halim A."/>
            <person name="Hossen Q.M.M."/>
            <person name="Hossain M.Z."/>
            <person name="Ahmed R."/>
            <person name="Khan M.M."/>
            <person name="Islam R."/>
            <person name="Rashid M.M."/>
            <person name="Khan S.A."/>
            <person name="Rahman M.S."/>
            <person name="Alam M."/>
            <person name="Yahiya A.S."/>
            <person name="Khan M.S."/>
            <person name="Azam M.S."/>
            <person name="Haque T."/>
            <person name="Lashkar M.Z.H."/>
            <person name="Akhand A.I."/>
            <person name="Morshed G."/>
            <person name="Roy S."/>
            <person name="Uddin K.S."/>
            <person name="Rabeya T."/>
            <person name="Hossain A.S."/>
            <person name="Chowdhury A."/>
            <person name="Snigdha A.R."/>
            <person name="Mortoza M.S."/>
            <person name="Matin S.A."/>
            <person name="Hoque S.M.E."/>
            <person name="Islam M.K."/>
            <person name="Roy D.K."/>
            <person name="Haider R."/>
            <person name="Moosa M.M."/>
            <person name="Elias S.M."/>
            <person name="Hasan A.M."/>
            <person name="Jahan S."/>
            <person name="Shafiuddin M."/>
            <person name="Mahmood N."/>
            <person name="Shommy N.S."/>
        </authorList>
    </citation>
    <scope>NUCLEOTIDE SEQUENCE [LARGE SCALE GENOMIC DNA]</scope>
    <source>
        <strain evidence="3">cv. O-4</strain>
    </source>
</reference>
<protein>
    <submittedName>
        <fullName evidence="2">Uncharacterized protein</fullName>
    </submittedName>
</protein>
<keyword evidence="3" id="KW-1185">Reference proteome</keyword>
<dbReference type="AlphaFoldDB" id="A0A1R3GNR4"/>
<comment type="caution">
    <text evidence="2">The sequence shown here is derived from an EMBL/GenBank/DDBJ whole genome shotgun (WGS) entry which is preliminary data.</text>
</comment>
<keyword evidence="1" id="KW-1133">Transmembrane helix</keyword>
<dbReference type="PANTHER" id="PTHR31170:SF17">
    <property type="match status" value="1"/>
</dbReference>
<dbReference type="OrthoDB" id="672127at2759"/>
<keyword evidence="1" id="KW-0472">Membrane</keyword>
<organism evidence="2 3">
    <name type="scientific">Corchorus olitorius</name>
    <dbReference type="NCBI Taxonomy" id="93759"/>
    <lineage>
        <taxon>Eukaryota</taxon>
        <taxon>Viridiplantae</taxon>
        <taxon>Streptophyta</taxon>
        <taxon>Embryophyta</taxon>
        <taxon>Tracheophyta</taxon>
        <taxon>Spermatophyta</taxon>
        <taxon>Magnoliopsida</taxon>
        <taxon>eudicotyledons</taxon>
        <taxon>Gunneridae</taxon>
        <taxon>Pentapetalae</taxon>
        <taxon>rosids</taxon>
        <taxon>malvids</taxon>
        <taxon>Malvales</taxon>
        <taxon>Malvaceae</taxon>
        <taxon>Grewioideae</taxon>
        <taxon>Apeibeae</taxon>
        <taxon>Corchorus</taxon>
    </lineage>
</organism>
<dbReference type="Pfam" id="PF03140">
    <property type="entry name" value="DUF247"/>
    <property type="match status" value="2"/>
</dbReference>
<dbReference type="PANTHER" id="PTHR31170">
    <property type="entry name" value="BNAC04G53230D PROTEIN"/>
    <property type="match status" value="1"/>
</dbReference>
<evidence type="ECO:0000256" key="1">
    <source>
        <dbReference type="SAM" id="Phobius"/>
    </source>
</evidence>
<proteinExistence type="predicted"/>
<feature type="transmembrane region" description="Helical" evidence="1">
    <location>
        <begin position="357"/>
        <end position="384"/>
    </location>
</feature>
<dbReference type="STRING" id="93759.A0A1R3GNR4"/>